<keyword evidence="2" id="KW-1185">Reference proteome</keyword>
<dbReference type="WBParaSite" id="PgR062_g053_t03">
    <property type="protein sequence ID" value="PgR062_g053_t03"/>
    <property type="gene ID" value="PgR062_g053"/>
</dbReference>
<feature type="compositionally biased region" description="Low complexity" evidence="1">
    <location>
        <begin position="369"/>
        <end position="381"/>
    </location>
</feature>
<evidence type="ECO:0000313" key="3">
    <source>
        <dbReference type="WBParaSite" id="PgR062_g053_t02"/>
    </source>
</evidence>
<reference evidence="3 4" key="1">
    <citation type="submission" date="2022-11" db="UniProtKB">
        <authorList>
            <consortium name="WormBaseParasite"/>
        </authorList>
    </citation>
    <scope>IDENTIFICATION</scope>
</reference>
<evidence type="ECO:0000256" key="1">
    <source>
        <dbReference type="SAM" id="MobiDB-lite"/>
    </source>
</evidence>
<evidence type="ECO:0000313" key="4">
    <source>
        <dbReference type="WBParaSite" id="PgR062_g053_t03"/>
    </source>
</evidence>
<sequence>MKRSVLVIGEFDSERPTCSSEQCYNDVVVFRYDWPVKVCRRLIGGGDSLILNLSPAFSTAFSGVMFTWALRLSDESVVSELSDIETSDVNVFLYYKDGPTQDVSIIEAKLNVANSDGEVVFSGMSIDEQEWTKGSGWPARTNRQQQDRFTKFVRDSVDKVIRITITFSMGVRAFSPLSYFPQVDRVNRLVESACRSYLNAVDEDPTLIPEMDIKHCDITQVTNVLANAYFTEYILPKVEYFEDFIEVLDGIRANHITALYREAERFICREIIKHSYDETFAKKMLLLAEHYQLPVLKMICSGILAERIAEYSNAPSRIRTISEEMRQLAKQINFMDDETSSEESDNDSLVESVVEELKTLTKRMRRVSMSRSGSSGSIKSSQYPICSSPCLSRAESTHQTT</sequence>
<name>A0A915BVZ1_PARUN</name>
<feature type="region of interest" description="Disordered" evidence="1">
    <location>
        <begin position="364"/>
        <end position="401"/>
    </location>
</feature>
<protein>
    <submittedName>
        <fullName evidence="3 4">BTB domain-containing protein</fullName>
    </submittedName>
</protein>
<evidence type="ECO:0000313" key="2">
    <source>
        <dbReference type="Proteomes" id="UP000887569"/>
    </source>
</evidence>
<dbReference type="Proteomes" id="UP000887569">
    <property type="component" value="Unplaced"/>
</dbReference>
<proteinExistence type="predicted"/>
<accession>A0A915BVZ1</accession>
<dbReference type="WBParaSite" id="PgR062_g053_t02">
    <property type="protein sequence ID" value="PgR062_g053_t02"/>
    <property type="gene ID" value="PgR062_g053"/>
</dbReference>
<organism evidence="2 3">
    <name type="scientific">Parascaris univalens</name>
    <name type="common">Nematode worm</name>
    <dbReference type="NCBI Taxonomy" id="6257"/>
    <lineage>
        <taxon>Eukaryota</taxon>
        <taxon>Metazoa</taxon>
        <taxon>Ecdysozoa</taxon>
        <taxon>Nematoda</taxon>
        <taxon>Chromadorea</taxon>
        <taxon>Rhabditida</taxon>
        <taxon>Spirurina</taxon>
        <taxon>Ascaridomorpha</taxon>
        <taxon>Ascaridoidea</taxon>
        <taxon>Ascarididae</taxon>
        <taxon>Parascaris</taxon>
    </lineage>
</organism>
<dbReference type="AlphaFoldDB" id="A0A915BVZ1"/>